<dbReference type="InterPro" id="IPR011009">
    <property type="entry name" value="Kinase-like_dom_sf"/>
</dbReference>
<dbReference type="EMBL" id="CAMAPE010000030">
    <property type="protein sequence ID" value="CAH9093147.1"/>
    <property type="molecule type" value="Genomic_DNA"/>
</dbReference>
<gene>
    <name evidence="2" type="ORF">CEURO_LOCUS12240</name>
</gene>
<dbReference type="OrthoDB" id="1743319at2759"/>
<dbReference type="Gene3D" id="3.30.200.20">
    <property type="entry name" value="Phosphorylase Kinase, domain 1"/>
    <property type="match status" value="1"/>
</dbReference>
<protein>
    <recommendedName>
        <fullName evidence="4">Protein kinase domain-containing protein</fullName>
    </recommendedName>
</protein>
<dbReference type="AlphaFoldDB" id="A0A9P1EBK8"/>
<comment type="caution">
    <text evidence="2">The sequence shown here is derived from an EMBL/GenBank/DDBJ whole genome shotgun (WGS) entry which is preliminary data.</text>
</comment>
<proteinExistence type="predicted"/>
<keyword evidence="1" id="KW-0472">Membrane</keyword>
<organism evidence="2 3">
    <name type="scientific">Cuscuta europaea</name>
    <name type="common">European dodder</name>
    <dbReference type="NCBI Taxonomy" id="41803"/>
    <lineage>
        <taxon>Eukaryota</taxon>
        <taxon>Viridiplantae</taxon>
        <taxon>Streptophyta</taxon>
        <taxon>Embryophyta</taxon>
        <taxon>Tracheophyta</taxon>
        <taxon>Spermatophyta</taxon>
        <taxon>Magnoliopsida</taxon>
        <taxon>eudicotyledons</taxon>
        <taxon>Gunneridae</taxon>
        <taxon>Pentapetalae</taxon>
        <taxon>asterids</taxon>
        <taxon>lamiids</taxon>
        <taxon>Solanales</taxon>
        <taxon>Convolvulaceae</taxon>
        <taxon>Cuscuteae</taxon>
        <taxon>Cuscuta</taxon>
        <taxon>Cuscuta subgen. Cuscuta</taxon>
    </lineage>
</organism>
<dbReference type="Proteomes" id="UP001152484">
    <property type="component" value="Unassembled WGS sequence"/>
</dbReference>
<keyword evidence="3" id="KW-1185">Reference proteome</keyword>
<evidence type="ECO:0000313" key="2">
    <source>
        <dbReference type="EMBL" id="CAH9093147.1"/>
    </source>
</evidence>
<evidence type="ECO:0008006" key="4">
    <source>
        <dbReference type="Google" id="ProtNLM"/>
    </source>
</evidence>
<sequence length="68" mass="8384">MKRKFYKRDECINLQEVKSLCKLSHPNIIKLIEIVRENNELFFLFEYVHSWCGLYTLILYFLCVWITH</sequence>
<keyword evidence="1" id="KW-0812">Transmembrane</keyword>
<evidence type="ECO:0000256" key="1">
    <source>
        <dbReference type="SAM" id="Phobius"/>
    </source>
</evidence>
<keyword evidence="1" id="KW-1133">Transmembrane helix</keyword>
<feature type="transmembrane region" description="Helical" evidence="1">
    <location>
        <begin position="41"/>
        <end position="67"/>
    </location>
</feature>
<evidence type="ECO:0000313" key="3">
    <source>
        <dbReference type="Proteomes" id="UP001152484"/>
    </source>
</evidence>
<reference evidence="2" key="1">
    <citation type="submission" date="2022-07" db="EMBL/GenBank/DDBJ databases">
        <authorList>
            <person name="Macas J."/>
            <person name="Novak P."/>
            <person name="Neumann P."/>
        </authorList>
    </citation>
    <scope>NUCLEOTIDE SEQUENCE</scope>
</reference>
<name>A0A9P1EBK8_CUSEU</name>
<accession>A0A9P1EBK8</accession>
<dbReference type="SUPFAM" id="SSF56112">
    <property type="entry name" value="Protein kinase-like (PK-like)"/>
    <property type="match status" value="1"/>
</dbReference>